<keyword evidence="10" id="KW-0175">Coiled coil</keyword>
<evidence type="ECO:0000256" key="3">
    <source>
        <dbReference type="ARBA" id="ARBA00021315"/>
    </source>
</evidence>
<dbReference type="RefSeq" id="WP_100713482.1">
    <property type="nucleotide sequence ID" value="NZ_NPDY01000005.1"/>
</dbReference>
<dbReference type="InterPro" id="IPR004604">
    <property type="entry name" value="DNA_recomb/repair_RecN"/>
</dbReference>
<dbReference type="NCBIfam" id="TIGR00634">
    <property type="entry name" value="recN"/>
    <property type="match status" value="1"/>
</dbReference>
<comment type="function">
    <text evidence="1 9">May be involved in recombinational repair of damaged DNA.</text>
</comment>
<evidence type="ECO:0000256" key="5">
    <source>
        <dbReference type="ARBA" id="ARBA00022763"/>
    </source>
</evidence>
<evidence type="ECO:0000256" key="1">
    <source>
        <dbReference type="ARBA" id="ARBA00003618"/>
    </source>
</evidence>
<dbReference type="GO" id="GO:0006310">
    <property type="term" value="P:DNA recombination"/>
    <property type="evidence" value="ECO:0007669"/>
    <property type="project" value="InterPro"/>
</dbReference>
<dbReference type="PANTHER" id="PTHR11059:SF0">
    <property type="entry name" value="DNA REPAIR PROTEIN RECN"/>
    <property type="match status" value="1"/>
</dbReference>
<dbReference type="GO" id="GO:0043590">
    <property type="term" value="C:bacterial nucleoid"/>
    <property type="evidence" value="ECO:0007669"/>
    <property type="project" value="TreeGrafter"/>
</dbReference>
<keyword evidence="4" id="KW-0547">Nucleotide-binding</keyword>
<dbReference type="PIRSF" id="PIRSF003128">
    <property type="entry name" value="RecN"/>
    <property type="match status" value="1"/>
</dbReference>
<dbReference type="PANTHER" id="PTHR11059">
    <property type="entry name" value="DNA REPAIR PROTEIN RECN"/>
    <property type="match status" value="1"/>
</dbReference>
<gene>
    <name evidence="13" type="primary">recN</name>
    <name evidence="12" type="ORF">CH360_07960</name>
    <name evidence="13" type="ORF">CH373_10215</name>
</gene>
<dbReference type="CDD" id="cd03241">
    <property type="entry name" value="ABC_RecN"/>
    <property type="match status" value="2"/>
</dbReference>
<dbReference type="AlphaFoldDB" id="A0A2M9ZMU5"/>
<dbReference type="SUPFAM" id="SSF52540">
    <property type="entry name" value="P-loop containing nucleoside triphosphate hydrolases"/>
    <property type="match status" value="2"/>
</dbReference>
<dbReference type="InterPro" id="IPR027417">
    <property type="entry name" value="P-loop_NTPase"/>
</dbReference>
<dbReference type="Proteomes" id="UP000231962">
    <property type="component" value="Unassembled WGS sequence"/>
</dbReference>
<feature type="coiled-coil region" evidence="10">
    <location>
        <begin position="160"/>
        <end position="201"/>
    </location>
</feature>
<dbReference type="InterPro" id="IPR003395">
    <property type="entry name" value="RecF/RecN/SMC_N"/>
</dbReference>
<keyword evidence="6" id="KW-0067">ATP-binding</keyword>
<dbReference type="OrthoDB" id="9806954at2"/>
<dbReference type="GO" id="GO:0009432">
    <property type="term" value="P:SOS response"/>
    <property type="evidence" value="ECO:0007669"/>
    <property type="project" value="TreeGrafter"/>
</dbReference>
<keyword evidence="14" id="KW-1185">Reference proteome</keyword>
<sequence>MLQTLVIKDFTLIEFAQIDFRNGLTAITGETGSGKSLLLDAISSLLGGRSSTMDIRTGSDRYLLEAVVDISGNPSAKTWLSEKGIQISGNELILRKEYSRDGKSKIQINHTLGSIQLLKSLGELLAEVHNQNDQILLLEKAQQLDILDMYSGNLPLRQEVKEGFLTYRSLRKRLEELEANREDKNRKKEILEYQIEEIQTAKLKEGEEEELLQEENLLTHGEKLCENLELISGILFEAEGSVVSAFPKVLGAAEKIKNIHPSFGEIDSSLQEVYSQIREIIENVQDQKEEVFFSPDRLALVQSRLDLIHKLKKKYGASVSEILQSQKKAEGELEALEQNLDSKLSLEREKKKATEKLAQLCLQLSRARRESLVKFEARLKAELQFLGMQGAGIQVVLRWEASPEGEVQSQGKSYLVSEFGLDQAEFYFSPNPGEKPRPLRKIASGGEISRVMLAIKSVLGSNYDGRMLVFDEIDSGLGGEIAIDVAKKLSVLAKTHQILLVTHLQQIAAAADHHLKVQKRVNEGRTVSEVEFLGMQERTLELARMISGQNVSKGALDHAKELLRKKVG</sequence>
<comment type="similarity">
    <text evidence="2 9">Belongs to the RecN family.</text>
</comment>
<evidence type="ECO:0000256" key="9">
    <source>
        <dbReference type="PIRNR" id="PIRNR003128"/>
    </source>
</evidence>
<evidence type="ECO:0000256" key="10">
    <source>
        <dbReference type="SAM" id="Coils"/>
    </source>
</evidence>
<keyword evidence="7 9" id="KW-0234">DNA repair</keyword>
<dbReference type="EMBL" id="NPDY01000005">
    <property type="protein sequence ID" value="PJZ70145.1"/>
    <property type="molecule type" value="Genomic_DNA"/>
</dbReference>
<accession>A0A2M9ZMU5</accession>
<feature type="coiled-coil region" evidence="10">
    <location>
        <begin position="319"/>
        <end position="370"/>
    </location>
</feature>
<dbReference type="GO" id="GO:0006281">
    <property type="term" value="P:DNA repair"/>
    <property type="evidence" value="ECO:0007669"/>
    <property type="project" value="UniProtKB-KW"/>
</dbReference>
<reference evidence="14 15" key="1">
    <citation type="submission" date="2017-07" db="EMBL/GenBank/DDBJ databases">
        <title>Leptospira spp. isolated from tropical soils.</title>
        <authorList>
            <person name="Thibeaux R."/>
            <person name="Iraola G."/>
            <person name="Ferres I."/>
            <person name="Bierque E."/>
            <person name="Girault D."/>
            <person name="Soupe-Gilbert M.-E."/>
            <person name="Picardeau M."/>
            <person name="Goarant C."/>
        </authorList>
    </citation>
    <scope>NUCLEOTIDE SEQUENCE [LARGE SCALE GENOMIC DNA]</scope>
    <source>
        <strain evidence="13 15">FH1-B-B1</strain>
        <strain evidence="12 14">FH1-B-C1</strain>
    </source>
</reference>
<evidence type="ECO:0000256" key="7">
    <source>
        <dbReference type="ARBA" id="ARBA00023204"/>
    </source>
</evidence>
<evidence type="ECO:0000256" key="6">
    <source>
        <dbReference type="ARBA" id="ARBA00022840"/>
    </source>
</evidence>
<keyword evidence="5 9" id="KW-0227">DNA damage</keyword>
<protein>
    <recommendedName>
        <fullName evidence="3 9">DNA repair protein RecN</fullName>
    </recommendedName>
    <alternativeName>
        <fullName evidence="8 9">Recombination protein N</fullName>
    </alternativeName>
</protein>
<proteinExistence type="inferred from homology"/>
<dbReference type="Pfam" id="PF02463">
    <property type="entry name" value="SMC_N"/>
    <property type="match status" value="1"/>
</dbReference>
<dbReference type="FunFam" id="3.40.50.300:FF:000319">
    <property type="entry name" value="DNA repair protein RecN"/>
    <property type="match status" value="1"/>
</dbReference>
<evidence type="ECO:0000256" key="2">
    <source>
        <dbReference type="ARBA" id="ARBA00009441"/>
    </source>
</evidence>
<name>A0A2M9ZMU5_9LEPT</name>
<evidence type="ECO:0000313" key="14">
    <source>
        <dbReference type="Proteomes" id="UP000231962"/>
    </source>
</evidence>
<evidence type="ECO:0000259" key="11">
    <source>
        <dbReference type="Pfam" id="PF02463"/>
    </source>
</evidence>
<evidence type="ECO:0000256" key="8">
    <source>
        <dbReference type="ARBA" id="ARBA00033408"/>
    </source>
</evidence>
<dbReference type="Gene3D" id="3.40.50.300">
    <property type="entry name" value="P-loop containing nucleotide triphosphate hydrolases"/>
    <property type="match status" value="2"/>
</dbReference>
<dbReference type="GO" id="GO:0005524">
    <property type="term" value="F:ATP binding"/>
    <property type="evidence" value="ECO:0007669"/>
    <property type="project" value="UniProtKB-KW"/>
</dbReference>
<evidence type="ECO:0000313" key="15">
    <source>
        <dbReference type="Proteomes" id="UP000231990"/>
    </source>
</evidence>
<dbReference type="EMBL" id="NPDZ01000005">
    <property type="protein sequence ID" value="PJZ73334.1"/>
    <property type="molecule type" value="Genomic_DNA"/>
</dbReference>
<evidence type="ECO:0000313" key="12">
    <source>
        <dbReference type="EMBL" id="PJZ70145.1"/>
    </source>
</evidence>
<evidence type="ECO:0000313" key="13">
    <source>
        <dbReference type="EMBL" id="PJZ73334.1"/>
    </source>
</evidence>
<feature type="domain" description="RecF/RecN/SMC N-terminal" evidence="11">
    <location>
        <begin position="1"/>
        <end position="521"/>
    </location>
</feature>
<organism evidence="13 15">
    <name type="scientific">Leptospira perolatii</name>
    <dbReference type="NCBI Taxonomy" id="2023191"/>
    <lineage>
        <taxon>Bacteria</taxon>
        <taxon>Pseudomonadati</taxon>
        <taxon>Spirochaetota</taxon>
        <taxon>Spirochaetia</taxon>
        <taxon>Leptospirales</taxon>
        <taxon>Leptospiraceae</taxon>
        <taxon>Leptospira</taxon>
    </lineage>
</organism>
<dbReference type="Proteomes" id="UP000231990">
    <property type="component" value="Unassembled WGS sequence"/>
</dbReference>
<evidence type="ECO:0000256" key="4">
    <source>
        <dbReference type="ARBA" id="ARBA00022741"/>
    </source>
</evidence>
<comment type="caution">
    <text evidence="13">The sequence shown here is derived from an EMBL/GenBank/DDBJ whole genome shotgun (WGS) entry which is preliminary data.</text>
</comment>